<feature type="chain" id="PRO_5042077051" evidence="1">
    <location>
        <begin position="30"/>
        <end position="1597"/>
    </location>
</feature>
<proteinExistence type="predicted"/>
<organism evidence="2 3">
    <name type="scientific">Aureibacter tunicatorum</name>
    <dbReference type="NCBI Taxonomy" id="866807"/>
    <lineage>
        <taxon>Bacteria</taxon>
        <taxon>Pseudomonadati</taxon>
        <taxon>Bacteroidota</taxon>
        <taxon>Cytophagia</taxon>
        <taxon>Cytophagales</taxon>
        <taxon>Persicobacteraceae</taxon>
        <taxon>Aureibacter</taxon>
    </lineage>
</organism>
<evidence type="ECO:0000256" key="1">
    <source>
        <dbReference type="SAM" id="SignalP"/>
    </source>
</evidence>
<dbReference type="EMBL" id="JAVDQD010000004">
    <property type="protein sequence ID" value="MDR6240475.1"/>
    <property type="molecule type" value="Genomic_DNA"/>
</dbReference>
<reference evidence="2" key="1">
    <citation type="submission" date="2023-07" db="EMBL/GenBank/DDBJ databases">
        <title>Genomic Encyclopedia of Type Strains, Phase IV (KMG-IV): sequencing the most valuable type-strain genomes for metagenomic binning, comparative biology and taxonomic classification.</title>
        <authorList>
            <person name="Goeker M."/>
        </authorList>
    </citation>
    <scope>NUCLEOTIDE SEQUENCE</scope>
    <source>
        <strain evidence="2">DSM 26174</strain>
    </source>
</reference>
<dbReference type="Proteomes" id="UP001185092">
    <property type="component" value="Unassembled WGS sequence"/>
</dbReference>
<evidence type="ECO:0000313" key="2">
    <source>
        <dbReference type="EMBL" id="MDR6240475.1"/>
    </source>
</evidence>
<keyword evidence="3" id="KW-1185">Reference proteome</keyword>
<accession>A0AAE4BTZ7</accession>
<name>A0AAE4BTZ7_9BACT</name>
<evidence type="ECO:0000313" key="3">
    <source>
        <dbReference type="Proteomes" id="UP001185092"/>
    </source>
</evidence>
<comment type="caution">
    <text evidence="2">The sequence shown here is derived from an EMBL/GenBank/DDBJ whole genome shotgun (WGS) entry which is preliminary data.</text>
</comment>
<dbReference type="RefSeq" id="WP_309940429.1">
    <property type="nucleotide sequence ID" value="NZ_AP025305.1"/>
</dbReference>
<gene>
    <name evidence="2" type="ORF">HNQ88_003541</name>
</gene>
<keyword evidence="1" id="KW-0732">Signal</keyword>
<protein>
    <submittedName>
        <fullName evidence="2">Uncharacterized protein</fullName>
    </submittedName>
</protein>
<feature type="signal peptide" evidence="1">
    <location>
        <begin position="1"/>
        <end position="29"/>
    </location>
</feature>
<sequence>MKTKLLRITAAYLAISMLLQSFGPGVAFALTAGPSQPEVQAFEPAGTTDMVDLFSGDFTYNIPLFELPGPNGGYPFNLAYHAGVGMDQEASWVGLGWSLNPGAITRQMRGLPDDFNGENITEEIDMKENHTAGVGGGVSAELFGADWLKGGLGLRVYYNNYKGVGYSIDPSLGLSKSVNEGGTVGMSADISLSLDTQEGVGVNVGATLSNENGMKTTKFNVGLGYNSNSGLSQMSYGISKEKILAGATAIMERKNKKEGKPDTKYISVTNSVATSSTAVIPLGSTAHSPKNNFPMINNNISVVVKAAGAWWGFSGAVYFSGFYTRQALAQKRISRKGYGYLHMENAGNKDMMDFNREKDATIYPETINLAIPSSTYDVFSVSGQGYSAIYRAKRKSVGIVGDPSVISETLGGSIGMDLAPLLAKVGSNAAVNTGENYTGSYKNKDGIDNRYRFKGNELNSLTEEVYFGVHGEQHVSPSANYQSMGGDDAVMLAETRNFKHGKLNSNYQPSYSNERQQRSQIVQSFTNKQIKDGSKVYHNLLKINELNRSHSHYKDDHIAGFIATKPDGLRYVYALPAYNKEEVQHLYTINGDNPPYLDRSKDDRVRVGEGSKKYTNKYKSKKTMPGYAHSYLLTSIVGPDYVDLKNDGVTPDDLGYWVKFTYDKKAEDYVWKSPFVGAGYEKGNLSDVGDDMVSYVQGKKEVWYLSRAETKSHIADFVMSTREDGKSARYDFNGGSISSNSSMSKLDFVKLYARGNSGYSIKKINFDYDYKLCPGTENSIATGKGKLTLRKVKFQYGNSYRGLSNPYVFSYYNESAGYKYQGNDRWGNYKTASDPDFPYVDQYLTKEELDHDASTWNLSNIQTPSGSKINISYEADSYAYVQHLPAMQMMKLCGSNGGSNISFEGNHDNPYVYFKANKSVENLEDARKYLDLKRNQLYFKAKMYMRTSSENGAVDWVSGYVDLDTDRLNDANNGLRIMSNNVVRVPVKSEVANGVKFHPISLRTLQHLRLNNPALASAMGKMKEAGNDGEAAKRVASLVSYLVTIKDMIVGFYKSHKNEWAVNVADGDKAWVRMKNPDGEKFGGGHRVKQITLYDGWGNPQNSQEQSVYGQIYEYTTENENSEIISSGVASNEPQIGADENPLRYGKSFSRQFKLKSDDQLFFEYPINETHFPGPSVGYSKVTVKSLASAAREKLKFEGDDYFPTDISFGTTGKVVNEFYTSRDFPFMTDETPRKRKKRTLPILIPLLGNVNRSHLHMSQGYSIVQNDMHGKPKGMAYFRQNVDGTYHEDAYSYNRHLYHSRSKTYDGENVNELVNYMVKDSEAEHDNIYKVSVDGQGQYQDSNWILGQDEDYVLDMRESSQKTLSAGAHLNVDFLIVPILGTIPVPPTWPDVSKMDMVLKTIVSNKVIHKTAILDKVETYNEGSLIVTENYRWDGLTGGVIMTVVNNNYEDPIYAYTIPAYWHYEGMGAAYKNIDFTFEGSLQDISESDLLLLNSSYTEHLYEGDELMAYAPRSVEDPEQGFKPIGRLIYVNENRLVGIDNIEAQEGLIFRVVRSGYRNQLSQSAGSVTALNDEVYKQKANSAHYSKSILVPKTSN</sequence>